<accession>A0A0D0GXP2</accession>
<dbReference type="InterPro" id="IPR002797">
    <property type="entry name" value="Polysacc_synth"/>
</dbReference>
<evidence type="ECO:0000256" key="1">
    <source>
        <dbReference type="ARBA" id="ARBA00004141"/>
    </source>
</evidence>
<feature type="transmembrane region" description="Helical" evidence="5">
    <location>
        <begin position="74"/>
        <end position="97"/>
    </location>
</feature>
<dbReference type="RefSeq" id="WP_005664873.1">
    <property type="nucleotide sequence ID" value="NZ_AP018778.1"/>
</dbReference>
<feature type="transmembrane region" description="Helical" evidence="5">
    <location>
        <begin position="239"/>
        <end position="261"/>
    </location>
</feature>
<reference evidence="6 7" key="1">
    <citation type="submission" date="2014-05" db="EMBL/GenBank/DDBJ databases">
        <title>Methylome analysis of the phasevarions of Haemophilus influenzae.</title>
        <authorList>
            <person name="Atack J.M."/>
            <person name="Fox K.L."/>
            <person name="Power P.M."/>
            <person name="Clark T."/>
            <person name="Jurcisek J."/>
            <person name="Korlach J."/>
            <person name="Bakaletz L.O."/>
            <person name="Jennings M.P."/>
        </authorList>
    </citation>
    <scope>NUCLEOTIDE SEQUENCE [LARGE SCALE GENOMIC DNA]</scope>
    <source>
        <strain evidence="6 7">1209</strain>
    </source>
</reference>
<dbReference type="InterPro" id="IPR052556">
    <property type="entry name" value="PolySynth_Transporter"/>
</dbReference>
<evidence type="ECO:0000313" key="6">
    <source>
        <dbReference type="EMBL" id="KIS35821.1"/>
    </source>
</evidence>
<comment type="subcellular location">
    <subcellularLocation>
        <location evidence="1">Membrane</location>
        <topology evidence="1">Multi-pass membrane protein</topology>
    </subcellularLocation>
</comment>
<evidence type="ECO:0000256" key="4">
    <source>
        <dbReference type="ARBA" id="ARBA00023136"/>
    </source>
</evidence>
<feature type="transmembrane region" description="Helical" evidence="5">
    <location>
        <begin position="374"/>
        <end position="393"/>
    </location>
</feature>
<feature type="transmembrane region" description="Helical" evidence="5">
    <location>
        <begin position="7"/>
        <end position="28"/>
    </location>
</feature>
<feature type="transmembrane region" description="Helical" evidence="5">
    <location>
        <begin position="103"/>
        <end position="123"/>
    </location>
</feature>
<feature type="transmembrane region" description="Helical" evidence="5">
    <location>
        <begin position="282"/>
        <end position="300"/>
    </location>
</feature>
<evidence type="ECO:0000313" key="7">
    <source>
        <dbReference type="Proteomes" id="UP000050700"/>
    </source>
</evidence>
<dbReference type="Proteomes" id="UP000050700">
    <property type="component" value="Unassembled WGS sequence"/>
</dbReference>
<keyword evidence="3 5" id="KW-1133">Transmembrane helix</keyword>
<feature type="transmembrane region" description="Helical" evidence="5">
    <location>
        <begin position="164"/>
        <end position="181"/>
    </location>
</feature>
<evidence type="ECO:0000256" key="5">
    <source>
        <dbReference type="SAM" id="Phobius"/>
    </source>
</evidence>
<comment type="caution">
    <text evidence="6">The sequence shown here is derived from an EMBL/GenBank/DDBJ whole genome shotgun (WGS) entry which is preliminary data.</text>
</comment>
<evidence type="ECO:0000256" key="3">
    <source>
        <dbReference type="ARBA" id="ARBA00022989"/>
    </source>
</evidence>
<sequence>MKVFKDSVIYLVGELSSKLVPFLLLPYLSRKLGVEGYGSLSYYQTFLSLFLIVVSLTQEGAISRYFYFYGKRSLNLVVNTGYAYTTIIGCIILIGCWIAQSEILFYAALSSIFQSFLNVQLSVRQCQKKAWSYAFIQFSLTVTGAVFTVALLEYYQNDLVEKRILAILLSNLVVWFFSYFLYRKSAISKKYQFKHYQSALFYILGFGLPLILHYASFFLKGQLDRIFIYHKFSETDLGLYAMGAQLALIVSIAIQALNKAIIPYFYEALKQKKLVIQQLHKWALFSFLLIPIPALIMWIIPEDVLVWILGSQFVGTKYYFILFLISTTLSIPYLILVNYLFYYGKNKLISQCSVLSTIIYVASLVALTFTEIKYIPYAGIIGSLSIIPILYFMTSKVSKTL</sequence>
<evidence type="ECO:0000256" key="2">
    <source>
        <dbReference type="ARBA" id="ARBA00022692"/>
    </source>
</evidence>
<dbReference type="PANTHER" id="PTHR43424">
    <property type="entry name" value="LOCUS PUTATIVE PROTEIN 1-RELATED"/>
    <property type="match status" value="1"/>
</dbReference>
<feature type="transmembrane region" description="Helical" evidence="5">
    <location>
        <begin position="201"/>
        <end position="219"/>
    </location>
</feature>
<gene>
    <name evidence="6" type="ORF">NTHI1209_01433</name>
</gene>
<organism evidence="6 7">
    <name type="scientific">Haemophilus influenzae</name>
    <dbReference type="NCBI Taxonomy" id="727"/>
    <lineage>
        <taxon>Bacteria</taxon>
        <taxon>Pseudomonadati</taxon>
        <taxon>Pseudomonadota</taxon>
        <taxon>Gammaproteobacteria</taxon>
        <taxon>Pasteurellales</taxon>
        <taxon>Pasteurellaceae</taxon>
        <taxon>Haemophilus</taxon>
    </lineage>
</organism>
<dbReference type="PANTHER" id="PTHR43424:SF1">
    <property type="entry name" value="LOCUS PUTATIVE PROTEIN 1-RELATED"/>
    <property type="match status" value="1"/>
</dbReference>
<feature type="transmembrane region" description="Helical" evidence="5">
    <location>
        <begin position="130"/>
        <end position="152"/>
    </location>
</feature>
<dbReference type="GO" id="GO:0016020">
    <property type="term" value="C:membrane"/>
    <property type="evidence" value="ECO:0007669"/>
    <property type="project" value="UniProtKB-SubCell"/>
</dbReference>
<protein>
    <submittedName>
        <fullName evidence="6">Polysaccharide biosynthesis protein</fullName>
    </submittedName>
</protein>
<keyword evidence="4 5" id="KW-0472">Membrane</keyword>
<feature type="transmembrane region" description="Helical" evidence="5">
    <location>
        <begin position="348"/>
        <end position="368"/>
    </location>
</feature>
<dbReference type="EMBL" id="JMQP01000002">
    <property type="protein sequence ID" value="KIS35821.1"/>
    <property type="molecule type" value="Genomic_DNA"/>
</dbReference>
<feature type="transmembrane region" description="Helical" evidence="5">
    <location>
        <begin position="320"/>
        <end position="341"/>
    </location>
</feature>
<name>A0A0D0GXP2_HAEIF</name>
<proteinExistence type="predicted"/>
<feature type="transmembrane region" description="Helical" evidence="5">
    <location>
        <begin position="40"/>
        <end position="62"/>
    </location>
</feature>
<dbReference type="Pfam" id="PF01943">
    <property type="entry name" value="Polysacc_synt"/>
    <property type="match status" value="1"/>
</dbReference>
<keyword evidence="2 5" id="KW-0812">Transmembrane</keyword>
<dbReference type="AlphaFoldDB" id="A0A0D0GXP2"/>
<dbReference type="PATRIC" id="fig|727.582.peg.1314"/>